<protein>
    <submittedName>
        <fullName evidence="1">Uncharacterized protein</fullName>
    </submittedName>
</protein>
<organism evidence="1 2">
    <name type="scientific">Saccharopolyspora erythraea</name>
    <name type="common">Streptomyces erythraeus</name>
    <dbReference type="NCBI Taxonomy" id="1836"/>
    <lineage>
        <taxon>Bacteria</taxon>
        <taxon>Bacillati</taxon>
        <taxon>Actinomycetota</taxon>
        <taxon>Actinomycetes</taxon>
        <taxon>Pseudonocardiales</taxon>
        <taxon>Pseudonocardiaceae</taxon>
        <taxon>Saccharopolyspora</taxon>
    </lineage>
</organism>
<keyword evidence="2" id="KW-1185">Reference proteome</keyword>
<dbReference type="SUPFAM" id="SSF54518">
    <property type="entry name" value="Tubby C-terminal domain-like"/>
    <property type="match status" value="1"/>
</dbReference>
<dbReference type="Proteomes" id="UP001500729">
    <property type="component" value="Unassembled WGS sequence"/>
</dbReference>
<reference evidence="1 2" key="1">
    <citation type="journal article" date="2019" name="Int. J. Syst. Evol. Microbiol.">
        <title>The Global Catalogue of Microorganisms (GCM) 10K type strain sequencing project: providing services to taxonomists for standard genome sequencing and annotation.</title>
        <authorList>
            <consortium name="The Broad Institute Genomics Platform"/>
            <consortium name="The Broad Institute Genome Sequencing Center for Infectious Disease"/>
            <person name="Wu L."/>
            <person name="Ma J."/>
        </authorList>
    </citation>
    <scope>NUCLEOTIDE SEQUENCE [LARGE SCALE GENOMIC DNA]</scope>
    <source>
        <strain evidence="1 2">JCM 10303</strain>
    </source>
</reference>
<accession>A0ABN1DDV6</accession>
<evidence type="ECO:0000313" key="1">
    <source>
        <dbReference type="EMBL" id="GAA0540706.1"/>
    </source>
</evidence>
<gene>
    <name evidence="1" type="ORF">GCM10009533_44700</name>
</gene>
<dbReference type="Pfam" id="PF04525">
    <property type="entry name" value="LOR"/>
    <property type="match status" value="1"/>
</dbReference>
<evidence type="ECO:0000313" key="2">
    <source>
        <dbReference type="Proteomes" id="UP001500729"/>
    </source>
</evidence>
<dbReference type="InterPro" id="IPR007612">
    <property type="entry name" value="LOR"/>
</dbReference>
<name>A0ABN1DDV6_SACER</name>
<dbReference type="EMBL" id="BAAAGS010000032">
    <property type="protein sequence ID" value="GAA0540706.1"/>
    <property type="molecule type" value="Genomic_DNA"/>
</dbReference>
<comment type="caution">
    <text evidence="1">The sequence shown here is derived from an EMBL/GenBank/DDBJ whole genome shotgun (WGS) entry which is preliminary data.</text>
</comment>
<sequence>MTMQIQDLQQHRLFHMHQKITMMVNRYRIFADDGSGAPGPLVAFVEQKRMSFKEHVTLYADENKRSVLAAFQARKVIDLASAYDVTTPEGGSVGVFGKRFGKSLLRSTWQLEQPGRQPITVRERSMGIAVFRRVWGALPWVGDLPFPLRYHFDFVQDASAVGAVDKKTRFRDHYLVRIDDPDLDRRLVLAQAIALDALQSR</sequence>
<dbReference type="InterPro" id="IPR025659">
    <property type="entry name" value="Tubby-like_C"/>
</dbReference>
<proteinExistence type="predicted"/>